<evidence type="ECO:0000313" key="1">
    <source>
        <dbReference type="EMBL" id="RIA79455.1"/>
    </source>
</evidence>
<comment type="caution">
    <text evidence="1">The sequence shown here is derived from an EMBL/GenBank/DDBJ whole genome shotgun (WGS) entry which is preliminary data.</text>
</comment>
<evidence type="ECO:0000313" key="2">
    <source>
        <dbReference type="Proteomes" id="UP000265703"/>
    </source>
</evidence>
<protein>
    <submittedName>
        <fullName evidence="1">Uncharacterized protein</fullName>
    </submittedName>
</protein>
<dbReference type="Proteomes" id="UP000265703">
    <property type="component" value="Unassembled WGS sequence"/>
</dbReference>
<gene>
    <name evidence="1" type="ORF">C1645_840631</name>
</gene>
<dbReference type="EMBL" id="QKYT01001286">
    <property type="protein sequence ID" value="RIA79455.1"/>
    <property type="molecule type" value="Genomic_DNA"/>
</dbReference>
<name>A0A397S546_9GLOM</name>
<dbReference type="AlphaFoldDB" id="A0A397S546"/>
<accession>A0A397S546</accession>
<organism evidence="1 2">
    <name type="scientific">Glomus cerebriforme</name>
    <dbReference type="NCBI Taxonomy" id="658196"/>
    <lineage>
        <taxon>Eukaryota</taxon>
        <taxon>Fungi</taxon>
        <taxon>Fungi incertae sedis</taxon>
        <taxon>Mucoromycota</taxon>
        <taxon>Glomeromycotina</taxon>
        <taxon>Glomeromycetes</taxon>
        <taxon>Glomerales</taxon>
        <taxon>Glomeraceae</taxon>
        <taxon>Glomus</taxon>
    </lineage>
</organism>
<proteinExistence type="predicted"/>
<keyword evidence="2" id="KW-1185">Reference proteome</keyword>
<sequence>MGEGSSNSSSPVGSPNSLVCNGKEKQFSELFSLKWILETFINISFFSCRFSEFFNPEWEGKMSELARKNGSLNSLVQNGKEKYPEWKGKMFDAGIKKDSFGFQINSPLVWVLGIRKWFAPGLRKLKYLTPEIQN</sequence>
<reference evidence="1 2" key="1">
    <citation type="submission" date="2018-06" db="EMBL/GenBank/DDBJ databases">
        <title>Comparative genomics reveals the genomic features of Rhizophagus irregularis, R. cerebriforme, R. diaphanum and Gigaspora rosea, and their symbiotic lifestyle signature.</title>
        <authorList>
            <person name="Morin E."/>
            <person name="San Clemente H."/>
            <person name="Chen E.C.H."/>
            <person name="De La Providencia I."/>
            <person name="Hainaut M."/>
            <person name="Kuo A."/>
            <person name="Kohler A."/>
            <person name="Murat C."/>
            <person name="Tang N."/>
            <person name="Roy S."/>
            <person name="Loubradou J."/>
            <person name="Henrissat B."/>
            <person name="Grigoriev I.V."/>
            <person name="Corradi N."/>
            <person name="Roux C."/>
            <person name="Martin F.M."/>
        </authorList>
    </citation>
    <scope>NUCLEOTIDE SEQUENCE [LARGE SCALE GENOMIC DNA]</scope>
    <source>
        <strain evidence="1 2">DAOM 227022</strain>
    </source>
</reference>